<accession>A0A1G2U2F7</accession>
<dbReference type="PROSITE" id="PS51257">
    <property type="entry name" value="PROKAR_LIPOPROTEIN"/>
    <property type="match status" value="1"/>
</dbReference>
<proteinExistence type="predicted"/>
<comment type="caution">
    <text evidence="1">The sequence shown here is derived from an EMBL/GenBank/DDBJ whole genome shotgun (WGS) entry which is preliminary data.</text>
</comment>
<dbReference type="Proteomes" id="UP000176800">
    <property type="component" value="Unassembled WGS sequence"/>
</dbReference>
<dbReference type="AlphaFoldDB" id="A0A1G2U2F7"/>
<reference evidence="1 2" key="1">
    <citation type="journal article" date="2016" name="Nat. Commun.">
        <title>Thousands of microbial genomes shed light on interconnected biogeochemical processes in an aquifer system.</title>
        <authorList>
            <person name="Anantharaman K."/>
            <person name="Brown C.T."/>
            <person name="Hug L.A."/>
            <person name="Sharon I."/>
            <person name="Castelle C.J."/>
            <person name="Probst A.J."/>
            <person name="Thomas B.C."/>
            <person name="Singh A."/>
            <person name="Wilkins M.J."/>
            <person name="Karaoz U."/>
            <person name="Brodie E.L."/>
            <person name="Williams K.H."/>
            <person name="Hubbard S.S."/>
            <person name="Banfield J.F."/>
        </authorList>
    </citation>
    <scope>NUCLEOTIDE SEQUENCE [LARGE SCALE GENOMIC DNA]</scope>
</reference>
<organism evidence="1 2">
    <name type="scientific">Candidatus Zambryskibacteria bacterium RIFCSPLOWO2_01_FULL_45_21</name>
    <dbReference type="NCBI Taxonomy" id="1802761"/>
    <lineage>
        <taxon>Bacteria</taxon>
        <taxon>Candidatus Zambryskiibacteriota</taxon>
    </lineage>
</organism>
<sequence>MRGFTMSSRVATPFLGFALSMFVTLILSMFVTACGGPAPIMSDAVGIPPVQDKSSRSGPVIPLNIIVVDDEETIRLAFEAIDEVETVSMADEVKLGPDGSFFLGVCLNFEHLGNLAKVLRYPDKVLEEHGADRPVVELEYQETANVLANSLLAVYEKPRDLRERVAPCQELGEGQFAFSSSMELMQNALDLLKIGNPEFLGYDAGELRRILRDDIKAEIAEDEAGQYGDVDSIVSEAVCNWYFTPEELGLKPEEFLATSCGGG</sequence>
<dbReference type="EMBL" id="MHWE01000023">
    <property type="protein sequence ID" value="OHB03080.1"/>
    <property type="molecule type" value="Genomic_DNA"/>
</dbReference>
<protein>
    <submittedName>
        <fullName evidence="1">Uncharacterized protein</fullName>
    </submittedName>
</protein>
<evidence type="ECO:0000313" key="2">
    <source>
        <dbReference type="Proteomes" id="UP000176800"/>
    </source>
</evidence>
<evidence type="ECO:0000313" key="1">
    <source>
        <dbReference type="EMBL" id="OHB03080.1"/>
    </source>
</evidence>
<name>A0A1G2U2F7_9BACT</name>
<gene>
    <name evidence="1" type="ORF">A3B14_00245</name>
</gene>